<feature type="compositionally biased region" description="Polar residues" evidence="1">
    <location>
        <begin position="233"/>
        <end position="251"/>
    </location>
</feature>
<dbReference type="PANTHER" id="PTHR10887:SF5">
    <property type="entry name" value="RNA HELICASE AQUARIUS"/>
    <property type="match status" value="1"/>
</dbReference>
<feature type="domain" description="DNA2/NAM7 helicase-like C-terminal" evidence="2">
    <location>
        <begin position="10"/>
        <end position="139"/>
    </location>
</feature>
<feature type="non-terminal residue" evidence="3">
    <location>
        <position position="1"/>
    </location>
</feature>
<dbReference type="InterPro" id="IPR027417">
    <property type="entry name" value="P-loop_NTPase"/>
</dbReference>
<evidence type="ECO:0000313" key="4">
    <source>
        <dbReference type="Proteomes" id="UP000574390"/>
    </source>
</evidence>
<dbReference type="PANTHER" id="PTHR10887">
    <property type="entry name" value="DNA2/NAM7 HELICASE FAMILY"/>
    <property type="match status" value="1"/>
</dbReference>
<feature type="region of interest" description="Disordered" evidence="1">
    <location>
        <begin position="214"/>
        <end position="275"/>
    </location>
</feature>
<dbReference type="EMBL" id="JABANM010035907">
    <property type="protein sequence ID" value="KAF4694668.1"/>
    <property type="molecule type" value="Genomic_DNA"/>
</dbReference>
<comment type="caution">
    <text evidence="3">The sequence shown here is derived from an EMBL/GenBank/DDBJ whole genome shotgun (WGS) entry which is preliminary data.</text>
</comment>
<dbReference type="InterPro" id="IPR041679">
    <property type="entry name" value="DNA2/NAM7-like_C"/>
</dbReference>
<dbReference type="CDD" id="cd18808">
    <property type="entry name" value="SF1_C_Upf1"/>
    <property type="match status" value="1"/>
</dbReference>
<evidence type="ECO:0000259" key="2">
    <source>
        <dbReference type="Pfam" id="PF13087"/>
    </source>
</evidence>
<dbReference type="GO" id="GO:0003729">
    <property type="term" value="F:mRNA binding"/>
    <property type="evidence" value="ECO:0007669"/>
    <property type="project" value="TreeGrafter"/>
</dbReference>
<organism evidence="3 4">
    <name type="scientific">Perkinsus olseni</name>
    <name type="common">Perkinsus atlanticus</name>
    <dbReference type="NCBI Taxonomy" id="32597"/>
    <lineage>
        <taxon>Eukaryota</taxon>
        <taxon>Sar</taxon>
        <taxon>Alveolata</taxon>
        <taxon>Perkinsozoa</taxon>
        <taxon>Perkinsea</taxon>
        <taxon>Perkinsida</taxon>
        <taxon>Perkinsidae</taxon>
        <taxon>Perkinsus</taxon>
    </lineage>
</organism>
<accession>A0A7J6PEQ0</accession>
<evidence type="ECO:0000256" key="1">
    <source>
        <dbReference type="SAM" id="MobiDB-lite"/>
    </source>
</evidence>
<dbReference type="InterPro" id="IPR047187">
    <property type="entry name" value="SF1_C_Upf1"/>
</dbReference>
<proteinExistence type="predicted"/>
<name>A0A7J6PEQ0_PEROL</name>
<dbReference type="SUPFAM" id="SSF52540">
    <property type="entry name" value="P-loop containing nucleoside triphosphate hydrolases"/>
    <property type="match status" value="1"/>
</dbReference>
<protein>
    <recommendedName>
        <fullName evidence="2">DNA2/NAM7 helicase-like C-terminal domain-containing protein</fullName>
    </recommendedName>
</protein>
<dbReference type="Gene3D" id="3.40.50.300">
    <property type="entry name" value="P-loop containing nucleotide triphosphate hydrolases"/>
    <property type="match status" value="1"/>
</dbReference>
<dbReference type="Proteomes" id="UP000574390">
    <property type="component" value="Unassembled WGS sequence"/>
</dbReference>
<dbReference type="InterPro" id="IPR045055">
    <property type="entry name" value="DNA2/NAM7-like"/>
</dbReference>
<dbReference type="Pfam" id="PF13087">
    <property type="entry name" value="AAA_12"/>
    <property type="match status" value="1"/>
</dbReference>
<dbReference type="AlphaFoldDB" id="A0A7J6PEQ0"/>
<reference evidence="3 4" key="1">
    <citation type="submission" date="2020-04" db="EMBL/GenBank/DDBJ databases">
        <title>Perkinsus olseni comparative genomics.</title>
        <authorList>
            <person name="Bogema D.R."/>
        </authorList>
    </citation>
    <scope>NUCLEOTIDE SEQUENCE [LARGE SCALE GENOMIC DNA]</scope>
    <source>
        <strain evidence="3">ATCC PRA-205</strain>
    </source>
</reference>
<gene>
    <name evidence="3" type="ORF">FOZ62_007784</name>
</gene>
<dbReference type="FunFam" id="3.40.50.300:FF:002863">
    <property type="entry name" value="Pre-mRNA-splicing factor cwf11"/>
    <property type="match status" value="1"/>
</dbReference>
<sequence>AANTGLTYDYQFIDVPDFEGQGESSPSPYFYQNLGEAEYCVAMFMYMRLLGYPADKITILATYNGQKHLIRDVIKSRCSWNPLFGQPKTITTVDRYQGQQNDYVIVSLVRTNHVGHIRDIRRLTVALSRARFGLYIFGRLSLFRNCLEMAPVFKLLLADGRPTKLSLQLRDNNGKYPTSRSLKDTAEATLVTDVKDMWNVIHGVVNAQAAALDNTPAPAKSSDIEEVKGAVAQGQQSSNQDAPTAESSETTAMDKPTTAKCDGTGEDEAMPQAKD</sequence>
<evidence type="ECO:0000313" key="3">
    <source>
        <dbReference type="EMBL" id="KAF4694668.1"/>
    </source>
</evidence>
<dbReference type="GO" id="GO:0071013">
    <property type="term" value="C:catalytic step 2 spliceosome"/>
    <property type="evidence" value="ECO:0007669"/>
    <property type="project" value="TreeGrafter"/>
</dbReference>